<evidence type="ECO:0000256" key="4">
    <source>
        <dbReference type="ARBA" id="ARBA00022989"/>
    </source>
</evidence>
<evidence type="ECO:0000313" key="8">
    <source>
        <dbReference type="Proteomes" id="UP000070539"/>
    </source>
</evidence>
<evidence type="ECO:0000256" key="5">
    <source>
        <dbReference type="ARBA" id="ARBA00023136"/>
    </source>
</evidence>
<dbReference type="PANTHER" id="PTHR42688">
    <property type="entry name" value="CONSERVED PROTEIN"/>
    <property type="match status" value="1"/>
</dbReference>
<keyword evidence="8" id="KW-1185">Reference proteome</keyword>
<reference evidence="7 8" key="1">
    <citation type="submission" date="2016-01" db="EMBL/GenBank/DDBJ databases">
        <title>Genome sequence of Clostridium neopropionicum X4, DSM-3847.</title>
        <authorList>
            <person name="Poehlein A."/>
            <person name="Beck M.H."/>
            <person name="Bengelsdorf F.R."/>
            <person name="Daniel R."/>
            <person name="Duerre P."/>
        </authorList>
    </citation>
    <scope>NUCLEOTIDE SEQUENCE [LARGE SCALE GENOMIC DNA]</scope>
    <source>
        <strain evidence="7 8">DSM-3847</strain>
    </source>
</reference>
<dbReference type="Proteomes" id="UP000070539">
    <property type="component" value="Unassembled WGS sequence"/>
</dbReference>
<evidence type="ECO:0000313" key="7">
    <source>
        <dbReference type="EMBL" id="KXL52139.1"/>
    </source>
</evidence>
<dbReference type="RefSeq" id="WP_066089699.1">
    <property type="nucleotide sequence ID" value="NZ_LRVM01000010.1"/>
</dbReference>
<organism evidence="7 8">
    <name type="scientific">Anaerotignum neopropionicum</name>
    <dbReference type="NCBI Taxonomy" id="36847"/>
    <lineage>
        <taxon>Bacteria</taxon>
        <taxon>Bacillati</taxon>
        <taxon>Bacillota</taxon>
        <taxon>Clostridia</taxon>
        <taxon>Lachnospirales</taxon>
        <taxon>Anaerotignaceae</taxon>
        <taxon>Anaerotignum</taxon>
    </lineage>
</organism>
<name>A0A136WCU2_9FIRM</name>
<evidence type="ECO:0000256" key="6">
    <source>
        <dbReference type="SAM" id="Phobius"/>
    </source>
</evidence>
<dbReference type="EMBL" id="LRVM01000010">
    <property type="protein sequence ID" value="KXL52139.1"/>
    <property type="molecule type" value="Genomic_DNA"/>
</dbReference>
<proteinExistence type="predicted"/>
<keyword evidence="5 6" id="KW-0472">Membrane</keyword>
<dbReference type="PATRIC" id="fig|36847.3.peg.2911"/>
<evidence type="ECO:0000256" key="3">
    <source>
        <dbReference type="ARBA" id="ARBA00022692"/>
    </source>
</evidence>
<dbReference type="AlphaFoldDB" id="A0A136WCU2"/>
<protein>
    <submittedName>
        <fullName evidence="7">Uncharacterized protein</fullName>
    </submittedName>
</protein>
<evidence type="ECO:0000256" key="1">
    <source>
        <dbReference type="ARBA" id="ARBA00004651"/>
    </source>
</evidence>
<comment type="subcellular location">
    <subcellularLocation>
        <location evidence="1">Cell membrane</location>
        <topology evidence="1">Multi-pass membrane protein</topology>
    </subcellularLocation>
</comment>
<keyword evidence="3 6" id="KW-0812">Transmembrane</keyword>
<evidence type="ECO:0000256" key="2">
    <source>
        <dbReference type="ARBA" id="ARBA00022475"/>
    </source>
</evidence>
<dbReference type="GO" id="GO:0005886">
    <property type="term" value="C:plasma membrane"/>
    <property type="evidence" value="ECO:0007669"/>
    <property type="project" value="UniProtKB-SubCell"/>
</dbReference>
<gene>
    <name evidence="7" type="ORF">CLNEO_24880</name>
</gene>
<feature type="transmembrane region" description="Helical" evidence="6">
    <location>
        <begin position="6"/>
        <end position="23"/>
    </location>
</feature>
<sequence length="67" mass="7048">MERKIATGSAMAFIVLMGILSLFSDMTHEGARSIFGAYLSLARASAAAIGFVSGFDELPTSYEGIKA</sequence>
<accession>A0A136WCU2</accession>
<dbReference type="PANTHER" id="PTHR42688:SF1">
    <property type="entry name" value="BLR5212 PROTEIN"/>
    <property type="match status" value="1"/>
</dbReference>
<feature type="transmembrane region" description="Helical" evidence="6">
    <location>
        <begin position="35"/>
        <end position="55"/>
    </location>
</feature>
<comment type="caution">
    <text evidence="7">The sequence shown here is derived from an EMBL/GenBank/DDBJ whole genome shotgun (WGS) entry which is preliminary data.</text>
</comment>
<dbReference type="InterPro" id="IPR052425">
    <property type="entry name" value="Uncharacterized_MFS-type"/>
</dbReference>
<keyword evidence="4 6" id="KW-1133">Transmembrane helix</keyword>
<dbReference type="STRING" id="36847.CLNEO_24880"/>
<keyword evidence="2" id="KW-1003">Cell membrane</keyword>